<protein>
    <recommendedName>
        <fullName evidence="8">FAD-binding domain-containing protein</fullName>
    </recommendedName>
</protein>
<comment type="pathway">
    <text evidence="2">Secondary metabolite biosynthesis.</text>
</comment>
<dbReference type="OrthoDB" id="47494at2759"/>
<keyword evidence="5" id="KW-0274">FAD</keyword>
<keyword evidence="6" id="KW-0560">Oxidoreductase</keyword>
<evidence type="ECO:0000256" key="5">
    <source>
        <dbReference type="ARBA" id="ARBA00022827"/>
    </source>
</evidence>
<dbReference type="SUPFAM" id="SSF51905">
    <property type="entry name" value="FAD/NAD(P)-binding domain"/>
    <property type="match status" value="1"/>
</dbReference>
<comment type="similarity">
    <text evidence="3">Belongs to the paxM FAD-dependent monooxygenase family.</text>
</comment>
<keyword evidence="10" id="KW-1185">Reference proteome</keyword>
<evidence type="ECO:0000256" key="6">
    <source>
        <dbReference type="ARBA" id="ARBA00023002"/>
    </source>
</evidence>
<reference evidence="9 10" key="1">
    <citation type="submission" date="2017-06" db="EMBL/GenBank/DDBJ databases">
        <title>Draft genome sequence of a variant of Elsinoe murrayae.</title>
        <authorList>
            <person name="Cheng Q."/>
        </authorList>
    </citation>
    <scope>NUCLEOTIDE SEQUENCE [LARGE SCALE GENOMIC DNA]</scope>
    <source>
        <strain evidence="9 10">CQ-2017a</strain>
    </source>
</reference>
<evidence type="ECO:0000313" key="10">
    <source>
        <dbReference type="Proteomes" id="UP000243797"/>
    </source>
</evidence>
<evidence type="ECO:0000313" key="9">
    <source>
        <dbReference type="EMBL" id="PNS17876.1"/>
    </source>
</evidence>
<dbReference type="Gene3D" id="3.50.50.60">
    <property type="entry name" value="FAD/NAD(P)-binding domain"/>
    <property type="match status" value="1"/>
</dbReference>
<dbReference type="InParanoid" id="A0A2K1QS10"/>
<dbReference type="GO" id="GO:0071949">
    <property type="term" value="F:FAD binding"/>
    <property type="evidence" value="ECO:0007669"/>
    <property type="project" value="InterPro"/>
</dbReference>
<dbReference type="AlphaFoldDB" id="A0A2K1QS10"/>
<keyword evidence="4" id="KW-0285">Flavoprotein</keyword>
<comment type="caution">
    <text evidence="9">The sequence shown here is derived from an EMBL/GenBank/DDBJ whole genome shotgun (WGS) entry which is preliminary data.</text>
</comment>
<dbReference type="PANTHER" id="PTHR47178">
    <property type="entry name" value="MONOOXYGENASE, FAD-BINDING"/>
    <property type="match status" value="1"/>
</dbReference>
<evidence type="ECO:0000256" key="1">
    <source>
        <dbReference type="ARBA" id="ARBA00001974"/>
    </source>
</evidence>
<dbReference type="Proteomes" id="UP000243797">
    <property type="component" value="Unassembled WGS sequence"/>
</dbReference>
<evidence type="ECO:0000256" key="2">
    <source>
        <dbReference type="ARBA" id="ARBA00005179"/>
    </source>
</evidence>
<evidence type="ECO:0000256" key="7">
    <source>
        <dbReference type="ARBA" id="ARBA00023033"/>
    </source>
</evidence>
<name>A0A2K1QS10_9PEZI</name>
<proteinExistence type="inferred from homology"/>
<dbReference type="STRING" id="2082308.A0A2K1QS10"/>
<dbReference type="GO" id="GO:0004497">
    <property type="term" value="F:monooxygenase activity"/>
    <property type="evidence" value="ECO:0007669"/>
    <property type="project" value="UniProtKB-KW"/>
</dbReference>
<comment type="cofactor">
    <cofactor evidence="1">
        <name>FAD</name>
        <dbReference type="ChEBI" id="CHEBI:57692"/>
    </cofactor>
</comment>
<dbReference type="PRINTS" id="PR00420">
    <property type="entry name" value="RNGMNOXGNASE"/>
</dbReference>
<dbReference type="InterPro" id="IPR036188">
    <property type="entry name" value="FAD/NAD-bd_sf"/>
</dbReference>
<accession>A0A2K1QS10</accession>
<evidence type="ECO:0000259" key="8">
    <source>
        <dbReference type="Pfam" id="PF01494"/>
    </source>
</evidence>
<feature type="domain" description="FAD-binding" evidence="8">
    <location>
        <begin position="4"/>
        <end position="160"/>
    </location>
</feature>
<dbReference type="Pfam" id="PF01494">
    <property type="entry name" value="FAD_binding_3"/>
    <property type="match status" value="2"/>
</dbReference>
<gene>
    <name evidence="9" type="ORF">CAC42_5</name>
</gene>
<dbReference type="InterPro" id="IPR002938">
    <property type="entry name" value="FAD-bd"/>
</dbReference>
<keyword evidence="7" id="KW-0503">Monooxygenase</keyword>
<evidence type="ECO:0000256" key="4">
    <source>
        <dbReference type="ARBA" id="ARBA00022630"/>
    </source>
</evidence>
<dbReference type="EMBL" id="NKHZ01000048">
    <property type="protein sequence ID" value="PNS17876.1"/>
    <property type="molecule type" value="Genomic_DNA"/>
</dbReference>
<evidence type="ECO:0000256" key="3">
    <source>
        <dbReference type="ARBA" id="ARBA00007992"/>
    </source>
</evidence>
<sequence>MARSVCIIGAGLGGLTLARCLKHRGIPAIVYDRSASSPRHSYGITLHEATYRPLLSVLDLDIDTFRGSLSVDARIAGNGNIDPSHLVQPGNVTSTSFRANRQKLELLLRDGLDVRWEHQLDRIEQMPDSITNLFMSNGRCIEASHVIAADGPHSRARMALMPKVPLRILPIVAINGKRRVTRQDFDNGYLPYLRDCNVIELRREGVILNISLSDVTDEVVYLSWIFSRSAKPSGDALFNPDRSNAGASDIPQAFYHEISQFRHLERPFSDVFDPEQLKQDRKLSWLMRTTDVPLVDLNTAAARGVFFIGDAVHAQPILGGEGANEAITDGVELARLIAENGL</sequence>
<dbReference type="PANTHER" id="PTHR47178:SF4">
    <property type="entry name" value="FAD-DEPENDENT MONOOXYGENASE APTC"/>
    <property type="match status" value="1"/>
</dbReference>
<feature type="domain" description="FAD-binding" evidence="8">
    <location>
        <begin position="304"/>
        <end position="339"/>
    </location>
</feature>
<organism evidence="9 10">
    <name type="scientific">Sphaceloma murrayae</name>
    <dbReference type="NCBI Taxonomy" id="2082308"/>
    <lineage>
        <taxon>Eukaryota</taxon>
        <taxon>Fungi</taxon>
        <taxon>Dikarya</taxon>
        <taxon>Ascomycota</taxon>
        <taxon>Pezizomycotina</taxon>
        <taxon>Dothideomycetes</taxon>
        <taxon>Dothideomycetidae</taxon>
        <taxon>Myriangiales</taxon>
        <taxon>Elsinoaceae</taxon>
        <taxon>Sphaceloma</taxon>
    </lineage>
</organism>